<protein>
    <recommendedName>
        <fullName evidence="2">DUF6534 domain-containing protein</fullName>
    </recommendedName>
</protein>
<feature type="transmembrane region" description="Helical" evidence="1">
    <location>
        <begin position="173"/>
        <end position="194"/>
    </location>
</feature>
<feature type="transmembrane region" description="Helical" evidence="1">
    <location>
        <begin position="57"/>
        <end position="81"/>
    </location>
</feature>
<dbReference type="AlphaFoldDB" id="A0A0D2MJ87"/>
<evidence type="ECO:0000313" key="4">
    <source>
        <dbReference type="Proteomes" id="UP000054270"/>
    </source>
</evidence>
<feature type="transmembrane region" description="Helical" evidence="1">
    <location>
        <begin position="243"/>
        <end position="262"/>
    </location>
</feature>
<dbReference type="Proteomes" id="UP000054270">
    <property type="component" value="Unassembled WGS sequence"/>
</dbReference>
<keyword evidence="1" id="KW-1133">Transmembrane helix</keyword>
<feature type="transmembrane region" description="Helical" evidence="1">
    <location>
        <begin position="101"/>
        <end position="121"/>
    </location>
</feature>
<feature type="transmembrane region" description="Helical" evidence="1">
    <location>
        <begin position="128"/>
        <end position="153"/>
    </location>
</feature>
<evidence type="ECO:0000256" key="1">
    <source>
        <dbReference type="SAM" id="Phobius"/>
    </source>
</evidence>
<organism evidence="3 4">
    <name type="scientific">Hypholoma sublateritium (strain FD-334 SS-4)</name>
    <dbReference type="NCBI Taxonomy" id="945553"/>
    <lineage>
        <taxon>Eukaryota</taxon>
        <taxon>Fungi</taxon>
        <taxon>Dikarya</taxon>
        <taxon>Basidiomycota</taxon>
        <taxon>Agaricomycotina</taxon>
        <taxon>Agaricomycetes</taxon>
        <taxon>Agaricomycetidae</taxon>
        <taxon>Agaricales</taxon>
        <taxon>Agaricineae</taxon>
        <taxon>Strophariaceae</taxon>
        <taxon>Hypholoma</taxon>
    </lineage>
</organism>
<feature type="transmembrane region" description="Helical" evidence="1">
    <location>
        <begin position="23"/>
        <end position="45"/>
    </location>
</feature>
<gene>
    <name evidence="3" type="ORF">HYPSUDRAFT_39549</name>
</gene>
<feature type="domain" description="DUF6534" evidence="2">
    <location>
        <begin position="179"/>
        <end position="265"/>
    </location>
</feature>
<sequence length="332" mass="37375">MTTANSTDFPPIPADIAATTAPLLFGTLFNWALYGVLSIQTYIYYLHFPDDKIGNKILVYTCYIIEVVQTAMTSADLYFWFATGYGNVTHLGNVNISPVDTPVLCGIIAAIVQCFFAYRIFTLRRSYLWICVLIIVTSVVQTVGALATAFRSFKLQEYARFHENVIFPQALDVWYIGDTICDILIAGTMLWLLHTSQKQEGINHARQIFAKLVRLVVETNTLTASMALISFICYITLPKGNVFICTTLVMGKLYSNTLLMTFNNRIALRNMQKQHATIDGTGRIRQHTDVNITVDTFRAFDTFPDPQLESESYEIDARKDKVHELTAVVTAV</sequence>
<dbReference type="InterPro" id="IPR045339">
    <property type="entry name" value="DUF6534"/>
</dbReference>
<dbReference type="Pfam" id="PF20152">
    <property type="entry name" value="DUF6534"/>
    <property type="match status" value="1"/>
</dbReference>
<proteinExistence type="predicted"/>
<evidence type="ECO:0000259" key="2">
    <source>
        <dbReference type="Pfam" id="PF20152"/>
    </source>
</evidence>
<name>A0A0D2MJ87_HYPSF</name>
<dbReference type="PANTHER" id="PTHR40465:SF1">
    <property type="entry name" value="DUF6534 DOMAIN-CONTAINING PROTEIN"/>
    <property type="match status" value="1"/>
</dbReference>
<feature type="transmembrane region" description="Helical" evidence="1">
    <location>
        <begin position="215"/>
        <end position="237"/>
    </location>
</feature>
<keyword evidence="1" id="KW-0812">Transmembrane</keyword>
<keyword evidence="4" id="KW-1185">Reference proteome</keyword>
<dbReference type="OrthoDB" id="3010870at2759"/>
<dbReference type="PANTHER" id="PTHR40465">
    <property type="entry name" value="CHROMOSOME 1, WHOLE GENOME SHOTGUN SEQUENCE"/>
    <property type="match status" value="1"/>
</dbReference>
<evidence type="ECO:0000313" key="3">
    <source>
        <dbReference type="EMBL" id="KJA23713.1"/>
    </source>
</evidence>
<keyword evidence="1" id="KW-0472">Membrane</keyword>
<accession>A0A0D2MJ87</accession>
<reference evidence="4" key="1">
    <citation type="submission" date="2014-04" db="EMBL/GenBank/DDBJ databases">
        <title>Evolutionary Origins and Diversification of the Mycorrhizal Mutualists.</title>
        <authorList>
            <consortium name="DOE Joint Genome Institute"/>
            <consortium name="Mycorrhizal Genomics Consortium"/>
            <person name="Kohler A."/>
            <person name="Kuo A."/>
            <person name="Nagy L.G."/>
            <person name="Floudas D."/>
            <person name="Copeland A."/>
            <person name="Barry K.W."/>
            <person name="Cichocki N."/>
            <person name="Veneault-Fourrey C."/>
            <person name="LaButti K."/>
            <person name="Lindquist E.A."/>
            <person name="Lipzen A."/>
            <person name="Lundell T."/>
            <person name="Morin E."/>
            <person name="Murat C."/>
            <person name="Riley R."/>
            <person name="Ohm R."/>
            <person name="Sun H."/>
            <person name="Tunlid A."/>
            <person name="Henrissat B."/>
            <person name="Grigoriev I.V."/>
            <person name="Hibbett D.S."/>
            <person name="Martin F."/>
        </authorList>
    </citation>
    <scope>NUCLEOTIDE SEQUENCE [LARGE SCALE GENOMIC DNA]</scope>
    <source>
        <strain evidence="4">FD-334 SS-4</strain>
    </source>
</reference>
<dbReference type="EMBL" id="KN817541">
    <property type="protein sequence ID" value="KJA23713.1"/>
    <property type="molecule type" value="Genomic_DNA"/>
</dbReference>
<dbReference type="STRING" id="945553.A0A0D2MJ87"/>
<dbReference type="OMA" id="PAFNMPK"/>